<protein>
    <recommendedName>
        <fullName evidence="2">DUF2157 domain-containing protein</fullName>
    </recommendedName>
</protein>
<keyword evidence="1" id="KW-1133">Transmembrane helix</keyword>
<keyword evidence="1" id="KW-0472">Membrane</keyword>
<feature type="transmembrane region" description="Helical" evidence="1">
    <location>
        <begin position="265"/>
        <end position="281"/>
    </location>
</feature>
<feature type="transmembrane region" description="Helical" evidence="1">
    <location>
        <begin position="204"/>
        <end position="222"/>
    </location>
</feature>
<dbReference type="EMBL" id="NVUS01000006">
    <property type="protein sequence ID" value="PCJ01878.1"/>
    <property type="molecule type" value="Genomic_DNA"/>
</dbReference>
<feature type="transmembrane region" description="Helical" evidence="1">
    <location>
        <begin position="121"/>
        <end position="145"/>
    </location>
</feature>
<proteinExistence type="predicted"/>
<dbReference type="Pfam" id="PF09925">
    <property type="entry name" value="DUF2157"/>
    <property type="match status" value="1"/>
</dbReference>
<organism evidence="3">
    <name type="scientific">OCS116 cluster bacterium</name>
    <dbReference type="NCBI Taxonomy" id="2030921"/>
    <lineage>
        <taxon>Bacteria</taxon>
        <taxon>Pseudomonadati</taxon>
        <taxon>Pseudomonadota</taxon>
        <taxon>Alphaproteobacteria</taxon>
        <taxon>OCS116 cluster</taxon>
    </lineage>
</organism>
<evidence type="ECO:0000259" key="2">
    <source>
        <dbReference type="Pfam" id="PF09925"/>
    </source>
</evidence>
<dbReference type="InterPro" id="IPR018677">
    <property type="entry name" value="DUF2157"/>
</dbReference>
<dbReference type="AlphaFoldDB" id="A0A2A4Z5N7"/>
<feature type="transmembrane region" description="Helical" evidence="1">
    <location>
        <begin position="293"/>
        <end position="314"/>
    </location>
</feature>
<evidence type="ECO:0000256" key="1">
    <source>
        <dbReference type="SAM" id="Phobius"/>
    </source>
</evidence>
<feature type="transmembrane region" description="Helical" evidence="1">
    <location>
        <begin position="151"/>
        <end position="167"/>
    </location>
</feature>
<reference key="1">
    <citation type="submission" date="2017-08" db="EMBL/GenBank/DDBJ databases">
        <title>A dynamic microbial community with high functional redundancy inhabits the cold, oxic subseafloor aquifer.</title>
        <authorList>
            <person name="Tully B.J."/>
            <person name="Wheat C.G."/>
            <person name="Glazer B.T."/>
            <person name="Huber J.A."/>
        </authorList>
    </citation>
    <scope>NUCLEOTIDE SEQUENCE [LARGE SCALE GENOMIC DNA]</scope>
</reference>
<comment type="caution">
    <text evidence="3">The sequence shown here is derived from an EMBL/GenBank/DDBJ whole genome shotgun (WGS) entry which is preliminary data.</text>
</comment>
<feature type="transmembrane region" description="Helical" evidence="1">
    <location>
        <begin position="94"/>
        <end position="114"/>
    </location>
</feature>
<gene>
    <name evidence="3" type="ORF">COB13_06800</name>
</gene>
<feature type="transmembrane region" description="Helical" evidence="1">
    <location>
        <begin position="320"/>
        <end position="339"/>
    </location>
</feature>
<sequence length="351" mass="40060">MNVHTISSTDILTRDKYKMMFFERFELASKRIVNQLWQNDYLSSPARDEAVALLSPPLEFKIWIERLLLVLGAVFVTASVMLFFAFNWAHIPPFVKMGGILGLIGVLAGVNWLLLGRGKKFAADLVLMVAGFMVGVFMAVFGQIYQTGADSYTLFLTWAILIFPWVVMARFAALWVMWLVVCNLAMGFWWDLEVLDTLFSPKSIINFLSLFHLIIYIAMLTAMKMGEDWLNKKWIKLLLATGVFLPITAYILIVFVDMRGSDFDTNFWVSATLFGLVYLYQKLIRKSLPEYSVGFFCLTLIVIFGVVFGILELINNDFGSILLSGGLVIGLFYGAYRYYQHATRDFEDEIL</sequence>
<reference evidence="3" key="2">
    <citation type="journal article" date="2018" name="ISME J.">
        <title>A dynamic microbial community with high functional redundancy inhabits the cold, oxic subseafloor aquifer.</title>
        <authorList>
            <person name="Tully B.J."/>
            <person name="Wheat C.G."/>
            <person name="Glazer B.T."/>
            <person name="Huber J.A."/>
        </authorList>
    </citation>
    <scope>NUCLEOTIDE SEQUENCE</scope>
    <source>
        <strain evidence="3">NORP83</strain>
    </source>
</reference>
<keyword evidence="1" id="KW-0812">Transmembrane</keyword>
<feature type="domain" description="DUF2157" evidence="2">
    <location>
        <begin position="65"/>
        <end position="175"/>
    </location>
</feature>
<feature type="transmembrane region" description="Helical" evidence="1">
    <location>
        <begin position="67"/>
        <end position="88"/>
    </location>
</feature>
<accession>A0A2A4Z5N7</accession>
<feature type="transmembrane region" description="Helical" evidence="1">
    <location>
        <begin position="174"/>
        <end position="192"/>
    </location>
</feature>
<evidence type="ECO:0000313" key="3">
    <source>
        <dbReference type="EMBL" id="PCJ01878.1"/>
    </source>
</evidence>
<feature type="transmembrane region" description="Helical" evidence="1">
    <location>
        <begin position="234"/>
        <end position="253"/>
    </location>
</feature>
<name>A0A2A4Z5N7_9PROT</name>